<sequence>MRWDALFADLEAQWEAGAAEERDREIAEAVRAERATVPFADRLRAQRGARVSMIVAGAGSMVVDVDTVGEDWLAGAEGHVGVLVPLEAVLAVDGLPRRAQEETSPTRRRLRMTSALRALGRDRAVVSLLSAQADVLATGLLAAVGRDHVDVARTRPGETPRAREGHGLRTVPLSAITLVRSEDGPVM</sequence>
<keyword evidence="2" id="KW-1185">Reference proteome</keyword>
<reference evidence="2" key="1">
    <citation type="journal article" date="2019" name="Int. J. Syst. Evol. Microbiol.">
        <title>The Global Catalogue of Microorganisms (GCM) 10K type strain sequencing project: providing services to taxonomists for standard genome sequencing and annotation.</title>
        <authorList>
            <consortium name="The Broad Institute Genomics Platform"/>
            <consortium name="The Broad Institute Genome Sequencing Center for Infectious Disease"/>
            <person name="Wu L."/>
            <person name="Ma J."/>
        </authorList>
    </citation>
    <scope>NUCLEOTIDE SEQUENCE [LARGE SCALE GENOMIC DNA]</scope>
    <source>
        <strain evidence="2">JCM 11483</strain>
    </source>
</reference>
<gene>
    <name evidence="1" type="ORF">GCM10020260_03000</name>
</gene>
<dbReference type="EMBL" id="BAAAYG010000002">
    <property type="protein sequence ID" value="GAA3279662.1"/>
    <property type="molecule type" value="Genomic_DNA"/>
</dbReference>
<evidence type="ECO:0000313" key="2">
    <source>
        <dbReference type="Proteomes" id="UP001501736"/>
    </source>
</evidence>
<protein>
    <recommendedName>
        <fullName evidence="3">NERD domain-containing protein</fullName>
    </recommendedName>
</protein>
<name>A0ABP6RBK7_9MICC</name>
<dbReference type="Proteomes" id="UP001501736">
    <property type="component" value="Unassembled WGS sequence"/>
</dbReference>
<proteinExistence type="predicted"/>
<accession>A0ABP6RBK7</accession>
<evidence type="ECO:0000313" key="1">
    <source>
        <dbReference type="EMBL" id="GAA3279662.1"/>
    </source>
</evidence>
<evidence type="ECO:0008006" key="3">
    <source>
        <dbReference type="Google" id="ProtNLM"/>
    </source>
</evidence>
<comment type="caution">
    <text evidence="1">The sequence shown here is derived from an EMBL/GenBank/DDBJ whole genome shotgun (WGS) entry which is preliminary data.</text>
</comment>
<organism evidence="1 2">
    <name type="scientific">Nesterenkonia halobia</name>
    <dbReference type="NCBI Taxonomy" id="37922"/>
    <lineage>
        <taxon>Bacteria</taxon>
        <taxon>Bacillati</taxon>
        <taxon>Actinomycetota</taxon>
        <taxon>Actinomycetes</taxon>
        <taxon>Micrococcales</taxon>
        <taxon>Micrococcaceae</taxon>
        <taxon>Nesterenkonia</taxon>
    </lineage>
</organism>
<dbReference type="RefSeq" id="WP_153143458.1">
    <property type="nucleotide sequence ID" value="NZ_BAAAYG010000002.1"/>
</dbReference>